<keyword evidence="2" id="KW-0560">Oxidoreductase</keyword>
<dbReference type="InterPro" id="IPR036396">
    <property type="entry name" value="Cyt_P450_sf"/>
</dbReference>
<keyword evidence="6" id="KW-1185">Reference proteome</keyword>
<dbReference type="CDD" id="cd11070">
    <property type="entry name" value="CYP56-like"/>
    <property type="match status" value="1"/>
</dbReference>
<dbReference type="GeneID" id="37214047"/>
<keyword evidence="4" id="KW-0349">Heme</keyword>
<reference evidence="5" key="1">
    <citation type="submission" date="2016-12" db="EMBL/GenBank/DDBJ databases">
        <title>The genomes of Aspergillus section Nigri reveals drivers in fungal speciation.</title>
        <authorList>
            <consortium name="DOE Joint Genome Institute"/>
            <person name="Vesth T.C."/>
            <person name="Nybo J."/>
            <person name="Theobald S."/>
            <person name="Brandl J."/>
            <person name="Frisvad J.C."/>
            <person name="Nielsen K.F."/>
            <person name="Lyhne E.K."/>
            <person name="Kogle M.E."/>
            <person name="Kuo A."/>
            <person name="Riley R."/>
            <person name="Clum A."/>
            <person name="Nolan M."/>
            <person name="Lipzen A."/>
            <person name="Salamov A."/>
            <person name="Henrissat B."/>
            <person name="Wiebenga A."/>
            <person name="De Vries R.P."/>
            <person name="Grigoriev I.V."/>
            <person name="Mortensen U.H."/>
            <person name="Andersen M.R."/>
            <person name="Baker S.E."/>
        </authorList>
    </citation>
    <scope>NUCLEOTIDE SEQUENCE [LARGE SCALE GENOMIC DNA]</scope>
    <source>
        <strain evidence="5">CBS 113365</strain>
    </source>
</reference>
<dbReference type="GO" id="GO:0005506">
    <property type="term" value="F:iron ion binding"/>
    <property type="evidence" value="ECO:0007669"/>
    <property type="project" value="InterPro"/>
</dbReference>
<dbReference type="PANTHER" id="PTHR24305:SF166">
    <property type="entry name" value="CYTOCHROME P450 12A4, MITOCHONDRIAL-RELATED"/>
    <property type="match status" value="1"/>
</dbReference>
<evidence type="ECO:0000256" key="3">
    <source>
        <dbReference type="ARBA" id="ARBA00023033"/>
    </source>
</evidence>
<protein>
    <submittedName>
        <fullName evidence="5">Cytochrome P450 monooxygenase</fullName>
    </submittedName>
</protein>
<evidence type="ECO:0000313" key="6">
    <source>
        <dbReference type="Proteomes" id="UP000248405"/>
    </source>
</evidence>
<dbReference type="Pfam" id="PF00067">
    <property type="entry name" value="p450"/>
    <property type="match status" value="2"/>
</dbReference>
<dbReference type="Proteomes" id="UP000248405">
    <property type="component" value="Unassembled WGS sequence"/>
</dbReference>
<gene>
    <name evidence="5" type="ORF">BO88DRAFT_433978</name>
</gene>
<dbReference type="GO" id="GO:0020037">
    <property type="term" value="F:heme binding"/>
    <property type="evidence" value="ECO:0007669"/>
    <property type="project" value="InterPro"/>
</dbReference>
<dbReference type="GO" id="GO:0016705">
    <property type="term" value="F:oxidoreductase activity, acting on paired donors, with incorporation or reduction of molecular oxygen"/>
    <property type="evidence" value="ECO:0007669"/>
    <property type="project" value="InterPro"/>
</dbReference>
<dbReference type="GO" id="GO:0004497">
    <property type="term" value="F:monooxygenase activity"/>
    <property type="evidence" value="ECO:0007669"/>
    <property type="project" value="UniProtKB-KW"/>
</dbReference>
<comment type="similarity">
    <text evidence="1">Belongs to the cytochrome P450 family.</text>
</comment>
<dbReference type="RefSeq" id="XP_025564990.1">
    <property type="nucleotide sequence ID" value="XM_025709455.1"/>
</dbReference>
<dbReference type="EMBL" id="KZ821619">
    <property type="protein sequence ID" value="PYH71196.1"/>
    <property type="molecule type" value="Genomic_DNA"/>
</dbReference>
<proteinExistence type="inferred from homology"/>
<dbReference type="SUPFAM" id="SSF48264">
    <property type="entry name" value="Cytochrome P450"/>
    <property type="match status" value="1"/>
</dbReference>
<name>A0A319BDG2_ASPVC</name>
<organism evidence="5 6">
    <name type="scientific">Aspergillus vadensis (strain CBS 113365 / IMI 142717 / IBT 24658)</name>
    <dbReference type="NCBI Taxonomy" id="1448311"/>
    <lineage>
        <taxon>Eukaryota</taxon>
        <taxon>Fungi</taxon>
        <taxon>Dikarya</taxon>
        <taxon>Ascomycota</taxon>
        <taxon>Pezizomycotina</taxon>
        <taxon>Eurotiomycetes</taxon>
        <taxon>Eurotiomycetidae</taxon>
        <taxon>Eurotiales</taxon>
        <taxon>Aspergillaceae</taxon>
        <taxon>Aspergillus</taxon>
        <taxon>Aspergillus subgen. Circumdati</taxon>
    </lineage>
</organism>
<dbReference type="InterPro" id="IPR050121">
    <property type="entry name" value="Cytochrome_P450_monoxygenase"/>
</dbReference>
<sequence>MIFEALGLLALAYLAWSMVTLEINYRRASSMGIPLVRLYIDPQNVLWMVFELLLPINWRNYSFGRYSRRGWYFADRGESHQRYGPMWALVTPRDIYINVADTDAIHDIFQRRTDFIRPSQLYTKLRTELLTWVSHLEVLEVYGPCISTASWNDWPRHRKVLATPFNENAMSFVWNESVEQTRQMLQVWESSVDGHIPSVAKDPRTLSLNVLAATGFRKSFPFQSAKDHEVKSELPAASGDGSEGYRDALQTVLDNCILLMVMPRRLLTLPFAPKSWHHLGKAATTFKKYMVQMLDEETKALNTGRAGSGGLMTSFVRAMDLKQKVDGEQKANTSGSPPKGLTVDEIFGNIFVINFAGHDTTANTLSFGLLLLAAYPEIQDWVAEELKGLDEDNIKEHYNELFPRLLRCRAVLVYPPFLSMNYLQSFPFSFLLFSCDFSLTLDPIPQLETLRLFPPIVSLPKWTNDKAQLLKLGDREIMIPPHVGVHPSLLDMHIHPQHWEDPLTWKPSRWITKSAASSDVSEEIITPFRSTYFPWSDGPQNCPGNKFSQVEFVAVMAALLRSHRVHPVANPGESPEETRARVLATTQDVDLQLLLRMTDADQVRLACRRAA</sequence>
<evidence type="ECO:0000313" key="5">
    <source>
        <dbReference type="EMBL" id="PYH71196.1"/>
    </source>
</evidence>
<feature type="binding site" description="axial binding residue" evidence="4">
    <location>
        <position position="542"/>
    </location>
    <ligand>
        <name>heme</name>
        <dbReference type="ChEBI" id="CHEBI:30413"/>
    </ligand>
    <ligandPart>
        <name>Fe</name>
        <dbReference type="ChEBI" id="CHEBI:18248"/>
    </ligandPart>
</feature>
<dbReference type="PANTHER" id="PTHR24305">
    <property type="entry name" value="CYTOCHROME P450"/>
    <property type="match status" value="1"/>
</dbReference>
<keyword evidence="4" id="KW-0408">Iron</keyword>
<keyword evidence="4" id="KW-0479">Metal-binding</keyword>
<keyword evidence="3 5" id="KW-0503">Monooxygenase</keyword>
<dbReference type="AlphaFoldDB" id="A0A319BDG2"/>
<comment type="cofactor">
    <cofactor evidence="4">
        <name>heme</name>
        <dbReference type="ChEBI" id="CHEBI:30413"/>
    </cofactor>
</comment>
<dbReference type="PRINTS" id="PR00385">
    <property type="entry name" value="P450"/>
</dbReference>
<evidence type="ECO:0000256" key="2">
    <source>
        <dbReference type="ARBA" id="ARBA00023002"/>
    </source>
</evidence>
<dbReference type="InterPro" id="IPR002401">
    <property type="entry name" value="Cyt_P450_E_grp-I"/>
</dbReference>
<dbReference type="PRINTS" id="PR00463">
    <property type="entry name" value="EP450I"/>
</dbReference>
<dbReference type="InterPro" id="IPR001128">
    <property type="entry name" value="Cyt_P450"/>
</dbReference>
<dbReference type="OrthoDB" id="1470350at2759"/>
<dbReference type="Gene3D" id="1.10.630.10">
    <property type="entry name" value="Cytochrome P450"/>
    <property type="match status" value="1"/>
</dbReference>
<evidence type="ECO:0000256" key="4">
    <source>
        <dbReference type="PIRSR" id="PIRSR602401-1"/>
    </source>
</evidence>
<accession>A0A319BDG2</accession>
<evidence type="ECO:0000256" key="1">
    <source>
        <dbReference type="ARBA" id="ARBA00010617"/>
    </source>
</evidence>